<dbReference type="InterPro" id="IPR002629">
    <property type="entry name" value="Met_Synth_C/arc"/>
</dbReference>
<keyword evidence="6" id="KW-0489">Methyltransferase</keyword>
<dbReference type="SUPFAM" id="SSF54768">
    <property type="entry name" value="dsRNA-binding domain-like"/>
    <property type="match status" value="3"/>
</dbReference>
<feature type="region of interest" description="Disordered" evidence="14">
    <location>
        <begin position="1225"/>
        <end position="1285"/>
    </location>
</feature>
<dbReference type="InterPro" id="IPR006276">
    <property type="entry name" value="Cobalamin-indep_Met_synthase"/>
</dbReference>
<feature type="domain" description="DRBM" evidence="15">
    <location>
        <begin position="758"/>
        <end position="827"/>
    </location>
</feature>
<feature type="compositionally biased region" description="Low complexity" evidence="14">
    <location>
        <begin position="1225"/>
        <end position="1255"/>
    </location>
</feature>
<evidence type="ECO:0000256" key="4">
    <source>
        <dbReference type="ARBA" id="ARBA00009553"/>
    </source>
</evidence>
<dbReference type="UniPathway" id="UPA00051">
    <property type="reaction ID" value="UER00082"/>
</dbReference>
<feature type="domain" description="DRBM" evidence="15">
    <location>
        <begin position="978"/>
        <end position="1047"/>
    </location>
</feature>
<feature type="domain" description="DRBM" evidence="15">
    <location>
        <begin position="1056"/>
        <end position="1124"/>
    </location>
</feature>
<name>A0A6N2NIV4_SALVM</name>
<dbReference type="Gene3D" id="3.30.160.20">
    <property type="match status" value="3"/>
</dbReference>
<keyword evidence="11" id="KW-0486">Methionine biosynthesis</keyword>
<dbReference type="NCBIfam" id="TIGR01371">
    <property type="entry name" value="met_syn_B12ind"/>
    <property type="match status" value="1"/>
</dbReference>
<dbReference type="Pfam" id="PF00035">
    <property type="entry name" value="dsrm"/>
    <property type="match status" value="3"/>
</dbReference>
<reference evidence="16" key="1">
    <citation type="submission" date="2019-03" db="EMBL/GenBank/DDBJ databases">
        <authorList>
            <person name="Mank J."/>
            <person name="Almeida P."/>
        </authorList>
    </citation>
    <scope>NUCLEOTIDE SEQUENCE</scope>
    <source>
        <strain evidence="16">78183</strain>
    </source>
</reference>
<comment type="similarity">
    <text evidence="4">Belongs to the vitamin-B12 independent methionine synthase family.</text>
</comment>
<comment type="function">
    <text evidence="2">Catalyzes the transfer of a methyl group from 5-methyltetrahydrofolate to homocysteine resulting in methionine formation.</text>
</comment>
<evidence type="ECO:0000256" key="2">
    <source>
        <dbReference type="ARBA" id="ARBA00002777"/>
    </source>
</evidence>
<organism evidence="16">
    <name type="scientific">Salix viminalis</name>
    <name type="common">Common osier</name>
    <name type="synonym">Basket willow</name>
    <dbReference type="NCBI Taxonomy" id="40686"/>
    <lineage>
        <taxon>Eukaryota</taxon>
        <taxon>Viridiplantae</taxon>
        <taxon>Streptophyta</taxon>
        <taxon>Embryophyta</taxon>
        <taxon>Tracheophyta</taxon>
        <taxon>Spermatophyta</taxon>
        <taxon>Magnoliopsida</taxon>
        <taxon>eudicotyledons</taxon>
        <taxon>Gunneridae</taxon>
        <taxon>Pentapetalae</taxon>
        <taxon>rosids</taxon>
        <taxon>fabids</taxon>
        <taxon>Malpighiales</taxon>
        <taxon>Salicaceae</taxon>
        <taxon>Saliceae</taxon>
        <taxon>Salix</taxon>
    </lineage>
</organism>
<dbReference type="EC" id="2.1.1.14" evidence="5"/>
<protein>
    <recommendedName>
        <fullName evidence="5">5-methyltetrahydropteroyltriglutamate--homocysteine S-methyltransferase</fullName>
        <ecNumber evidence="5">2.1.1.14</ecNumber>
    </recommendedName>
</protein>
<evidence type="ECO:0000256" key="13">
    <source>
        <dbReference type="PROSITE-ProRule" id="PRU00266"/>
    </source>
</evidence>
<dbReference type="CDD" id="cd03311">
    <property type="entry name" value="CIMS_C_terminal_like"/>
    <property type="match status" value="1"/>
</dbReference>
<dbReference type="Pfam" id="PF01717">
    <property type="entry name" value="Meth_synt_2"/>
    <property type="match status" value="1"/>
</dbReference>
<dbReference type="GO" id="GO:0009086">
    <property type="term" value="P:methionine biosynthetic process"/>
    <property type="evidence" value="ECO:0007669"/>
    <property type="project" value="UniProtKB-KW"/>
</dbReference>
<evidence type="ECO:0000256" key="8">
    <source>
        <dbReference type="ARBA" id="ARBA00022679"/>
    </source>
</evidence>
<evidence type="ECO:0000256" key="12">
    <source>
        <dbReference type="ARBA" id="ARBA00048690"/>
    </source>
</evidence>
<evidence type="ECO:0000256" key="5">
    <source>
        <dbReference type="ARBA" id="ARBA00012034"/>
    </source>
</evidence>
<dbReference type="SMART" id="SM00358">
    <property type="entry name" value="DSRM"/>
    <property type="match status" value="3"/>
</dbReference>
<dbReference type="Gene3D" id="3.20.20.210">
    <property type="match status" value="2"/>
</dbReference>
<comment type="catalytic activity">
    <reaction evidence="12">
        <text>5-methyltetrahydropteroyltri-L-glutamate + L-homocysteine = tetrahydropteroyltri-L-glutamate + L-methionine</text>
        <dbReference type="Rhea" id="RHEA:21196"/>
        <dbReference type="ChEBI" id="CHEBI:57844"/>
        <dbReference type="ChEBI" id="CHEBI:58140"/>
        <dbReference type="ChEBI" id="CHEBI:58199"/>
        <dbReference type="ChEBI" id="CHEBI:58207"/>
        <dbReference type="EC" id="2.1.1.14"/>
    </reaction>
</comment>
<keyword evidence="8" id="KW-0808">Transferase</keyword>
<evidence type="ECO:0000256" key="3">
    <source>
        <dbReference type="ARBA" id="ARBA00004681"/>
    </source>
</evidence>
<dbReference type="EMBL" id="CAADRP010002318">
    <property type="protein sequence ID" value="VFU65981.1"/>
    <property type="molecule type" value="Genomic_DNA"/>
</dbReference>
<evidence type="ECO:0000256" key="7">
    <source>
        <dbReference type="ARBA" id="ARBA00022605"/>
    </source>
</evidence>
<evidence type="ECO:0000256" key="14">
    <source>
        <dbReference type="SAM" id="MobiDB-lite"/>
    </source>
</evidence>
<comment type="cofactor">
    <cofactor evidence="1">
        <name>Zn(2+)</name>
        <dbReference type="ChEBI" id="CHEBI:29105"/>
    </cofactor>
</comment>
<dbReference type="SUPFAM" id="SSF51726">
    <property type="entry name" value="UROD/MetE-like"/>
    <property type="match status" value="2"/>
</dbReference>
<dbReference type="InterPro" id="IPR014720">
    <property type="entry name" value="dsRBD_dom"/>
</dbReference>
<dbReference type="GO" id="GO:0003871">
    <property type="term" value="F:5-methyltetrahydropteroyltriglutamate-homocysteine S-methyltransferase activity"/>
    <property type="evidence" value="ECO:0007669"/>
    <property type="project" value="UniProtKB-EC"/>
</dbReference>
<feature type="compositionally biased region" description="Low complexity" evidence="14">
    <location>
        <begin position="1276"/>
        <end position="1285"/>
    </location>
</feature>
<keyword evidence="9" id="KW-0479">Metal-binding</keyword>
<gene>
    <name evidence="16" type="ORF">SVIM_LOCUS509058</name>
</gene>
<dbReference type="GO" id="GO:0008270">
    <property type="term" value="F:zinc ion binding"/>
    <property type="evidence" value="ECO:0007669"/>
    <property type="project" value="InterPro"/>
</dbReference>
<accession>A0A6N2NIV4</accession>
<keyword evidence="13" id="KW-0694">RNA-binding</keyword>
<evidence type="ECO:0000256" key="10">
    <source>
        <dbReference type="ARBA" id="ARBA00022833"/>
    </source>
</evidence>
<dbReference type="FunFam" id="3.20.20.210:FF:000002">
    <property type="entry name" value="5-methyltetrahydropteroyltriglutamate--homocysteine methyltransferase"/>
    <property type="match status" value="1"/>
</dbReference>
<evidence type="ECO:0000256" key="9">
    <source>
        <dbReference type="ARBA" id="ARBA00022723"/>
    </source>
</evidence>
<keyword evidence="7" id="KW-0028">Amino-acid biosynthesis</keyword>
<evidence type="ECO:0000259" key="15">
    <source>
        <dbReference type="PROSITE" id="PS50137"/>
    </source>
</evidence>
<sequence length="1306" mass="143350">MRVRSQRNRKMASHIVGYPRMGPKRELKFALESFWDGKSSAQDLQKVAADLRESIWKQMTDAGIKYIPSNTFSYYDQMLDTTAMLGAVPPRYGWNGGEIGFDVYFSMARGNASVPAMEMTKWFDTNYHFIVPELGPEVNFSYASHKAVTEYKEAKALGVRHSTSPYWPSLLLVAIQTCKGEVISELKEAGASWIQFDEPTLVMDLESHKLESFTEAYSELESTLSGLNVLIETYFADIPAEQYKTLTSLKGVTAFGFDLVRGSKTLDLIKGEFPEGKHLFAGVVDGRNIWANDLAASLSTLEALEGVFSTSCSLLHTAVDLVNETKLDKEIKSWLAFAAQKVVEVNALAKALAGEKDEEFFSANAAALASRKSSPRVTNEAVQKAAAALNGSDHRRATNVSARLDAQQKKLNLPILPTTTIGSFPQTMELRKVRREYKAKKVSEDDYIKAIKEEISKVVKLQEEFDIDVLVHGEPERNDMVEYFGEQLSGFAFSANGWVQSYGSRCVKPPIIYGDVSRPKSMTCLLSMTSRPMKGMLTGPVTILNWSFVRNDQPRFETCYQIALAIKDEVEDLEKNGITVIQIDEAALREGLPLRKSEQAFYLDWAVHSFRITNCGVQDTTQIHTHMCYSNFNDIIHSIINMDADVITIENSRSDEKLLSVFREGVKYGAGIGPGVYDIHSPRIPSAEEIADRINKMLAVLETNILWVNPDCGLKTRKYSEVKPALKNMVDAAKLLRTQLAIFQGPVLYLTERTKQPMYKSKLQELCQQRSWELPTYESSRQGQAHNPRFLATVTVNDISFHSPSPSNTSKKAQNDAAKLAFEHFSNSRRSPSLSGSFSERAGAISCLSPGGTLQLNTQNANQTSQINEVVAVAKSGESFGDSFSERAVAISCLSPGGTLQQNTQNANQTSQINEVVAVAKSGESFGGSLSVSTEVNNHLSLRGSMQLNTQNANQTPQVNEAMTVARNDDRSGDMQHLFKSQLQTYAQKRNFALPVYSCERVGPSHASRFTCKVTVNGHTFESLESFPTLNKAEHAAAKAALMSLLPNGVDEDGFGYKNLLQELAQREGCGLPTYSTNKSGEAHIPTFTSTVEIEGEIFTGQGAKTKKQAETSAAKAAYTALKQRNSNQSPAFLSPACQFQEAPRSSTLLAPAFQAHEAVQSTTCLSPAHQGHKAQQFSTPSLLADLTDFLQKNIQPKLPVPCEQDEKDRGKYSGSAVTNIASSSGAAISSSTKHDQASSSLPPDSSPRSAASSSIEHLVGRGTSSHSRNIIHPRGTTVTYPPGTTVLPISDDNWVAVKIPPQPSQ</sequence>
<dbReference type="InterPro" id="IPR038071">
    <property type="entry name" value="UROD/MetE-like_sf"/>
</dbReference>
<dbReference type="CDD" id="cd03312">
    <property type="entry name" value="CIMS_N_terminal_like"/>
    <property type="match status" value="1"/>
</dbReference>
<feature type="region of interest" description="Disordered" evidence="14">
    <location>
        <begin position="1198"/>
        <end position="1217"/>
    </location>
</feature>
<keyword evidence="10" id="KW-0862">Zinc</keyword>
<dbReference type="NCBIfam" id="NF003556">
    <property type="entry name" value="PRK05222.1"/>
    <property type="match status" value="1"/>
</dbReference>
<dbReference type="GO" id="GO:0003723">
    <property type="term" value="F:RNA binding"/>
    <property type="evidence" value="ECO:0007669"/>
    <property type="project" value="UniProtKB-UniRule"/>
</dbReference>
<evidence type="ECO:0000256" key="6">
    <source>
        <dbReference type="ARBA" id="ARBA00022603"/>
    </source>
</evidence>
<evidence type="ECO:0000256" key="11">
    <source>
        <dbReference type="ARBA" id="ARBA00023167"/>
    </source>
</evidence>
<evidence type="ECO:0000313" key="16">
    <source>
        <dbReference type="EMBL" id="VFU65981.1"/>
    </source>
</evidence>
<dbReference type="Pfam" id="PF08267">
    <property type="entry name" value="Meth_synt_1"/>
    <property type="match status" value="1"/>
</dbReference>
<dbReference type="GO" id="GO:0032259">
    <property type="term" value="P:methylation"/>
    <property type="evidence" value="ECO:0007669"/>
    <property type="project" value="UniProtKB-KW"/>
</dbReference>
<dbReference type="PROSITE" id="PS50137">
    <property type="entry name" value="DS_RBD"/>
    <property type="match status" value="3"/>
</dbReference>
<dbReference type="PANTHER" id="PTHR30519">
    <property type="entry name" value="5-METHYLTETRAHYDROPTEROYLTRIGLUTAMATE--HOMOCYSTEINE METHYLTRANSFERASE"/>
    <property type="match status" value="1"/>
</dbReference>
<proteinExistence type="inferred from homology"/>
<evidence type="ECO:0000256" key="1">
    <source>
        <dbReference type="ARBA" id="ARBA00001947"/>
    </source>
</evidence>
<dbReference type="InterPro" id="IPR013215">
    <property type="entry name" value="Cbl-indep_Met_Synth_N"/>
</dbReference>
<comment type="pathway">
    <text evidence="3">Amino-acid biosynthesis; L-methionine biosynthesis via de novo pathway; L-methionine from L-homocysteine (MetE route): step 1/1.</text>
</comment>